<dbReference type="OrthoDB" id="2384359at2759"/>
<proteinExistence type="predicted"/>
<dbReference type="AlphaFoldDB" id="A0A9N9BRG1"/>
<name>A0A9N9BRG1_9GLOM</name>
<organism evidence="2 3">
    <name type="scientific">Funneliformis caledonium</name>
    <dbReference type="NCBI Taxonomy" id="1117310"/>
    <lineage>
        <taxon>Eukaryota</taxon>
        <taxon>Fungi</taxon>
        <taxon>Fungi incertae sedis</taxon>
        <taxon>Mucoromycota</taxon>
        <taxon>Glomeromycotina</taxon>
        <taxon>Glomeromycetes</taxon>
        <taxon>Glomerales</taxon>
        <taxon>Glomeraceae</taxon>
        <taxon>Funneliformis</taxon>
    </lineage>
</organism>
<dbReference type="Proteomes" id="UP000789570">
    <property type="component" value="Unassembled WGS sequence"/>
</dbReference>
<feature type="region of interest" description="Disordered" evidence="1">
    <location>
        <begin position="1"/>
        <end position="52"/>
    </location>
</feature>
<dbReference type="EMBL" id="CAJVPQ010001907">
    <property type="protein sequence ID" value="CAG8575157.1"/>
    <property type="molecule type" value="Genomic_DNA"/>
</dbReference>
<feature type="compositionally biased region" description="Polar residues" evidence="1">
    <location>
        <begin position="1"/>
        <end position="17"/>
    </location>
</feature>
<reference evidence="2" key="1">
    <citation type="submission" date="2021-06" db="EMBL/GenBank/DDBJ databases">
        <authorList>
            <person name="Kallberg Y."/>
            <person name="Tangrot J."/>
            <person name="Rosling A."/>
        </authorList>
    </citation>
    <scope>NUCLEOTIDE SEQUENCE</scope>
    <source>
        <strain evidence="2">UK204</strain>
    </source>
</reference>
<evidence type="ECO:0000313" key="3">
    <source>
        <dbReference type="Proteomes" id="UP000789570"/>
    </source>
</evidence>
<evidence type="ECO:0000256" key="1">
    <source>
        <dbReference type="SAM" id="MobiDB-lite"/>
    </source>
</evidence>
<feature type="region of interest" description="Disordered" evidence="1">
    <location>
        <begin position="64"/>
        <end position="86"/>
    </location>
</feature>
<evidence type="ECO:0000313" key="2">
    <source>
        <dbReference type="EMBL" id="CAG8575157.1"/>
    </source>
</evidence>
<keyword evidence="3" id="KW-1185">Reference proteome</keyword>
<protein>
    <submittedName>
        <fullName evidence="2">2916_t:CDS:1</fullName>
    </submittedName>
</protein>
<sequence length="128" mass="15094">MAQGLANLSSDEQGNEFQQDDYEEENLNKIQQEDHEEEMNHHPRRRKRYTNHLTSNLEQNLIVDDNVYDNSEVNENGSSESKSQSLLNEDYNDIAEIFEEYSCPSFIPFQETYNTQSINNDRSLWILL</sequence>
<accession>A0A9N9BRG1</accession>
<feature type="compositionally biased region" description="Low complexity" evidence="1">
    <location>
        <begin position="70"/>
        <end position="83"/>
    </location>
</feature>
<comment type="caution">
    <text evidence="2">The sequence shown here is derived from an EMBL/GenBank/DDBJ whole genome shotgun (WGS) entry which is preliminary data.</text>
</comment>
<gene>
    <name evidence="2" type="ORF">FCALED_LOCUS7298</name>
</gene>